<proteinExistence type="inferred from homology"/>
<evidence type="ECO:0000256" key="3">
    <source>
        <dbReference type="ARBA" id="ARBA00022448"/>
    </source>
</evidence>
<keyword evidence="5 8" id="KW-0812">Transmembrane</keyword>
<dbReference type="PANTHER" id="PTHR21716:SF53">
    <property type="entry name" value="PERMEASE PERM-RELATED"/>
    <property type="match status" value="1"/>
</dbReference>
<feature type="transmembrane region" description="Helical" evidence="8">
    <location>
        <begin position="231"/>
        <end position="259"/>
    </location>
</feature>
<dbReference type="GO" id="GO:0055085">
    <property type="term" value="P:transmembrane transport"/>
    <property type="evidence" value="ECO:0007669"/>
    <property type="project" value="TreeGrafter"/>
</dbReference>
<dbReference type="PANTHER" id="PTHR21716">
    <property type="entry name" value="TRANSMEMBRANE PROTEIN"/>
    <property type="match status" value="1"/>
</dbReference>
<evidence type="ECO:0008006" key="11">
    <source>
        <dbReference type="Google" id="ProtNLM"/>
    </source>
</evidence>
<feature type="transmembrane region" description="Helical" evidence="8">
    <location>
        <begin position="65"/>
        <end position="86"/>
    </location>
</feature>
<evidence type="ECO:0000256" key="4">
    <source>
        <dbReference type="ARBA" id="ARBA00022475"/>
    </source>
</evidence>
<name>A0A1F5K9F5_9BACT</name>
<dbReference type="Proteomes" id="UP000176527">
    <property type="component" value="Unassembled WGS sequence"/>
</dbReference>
<evidence type="ECO:0000256" key="2">
    <source>
        <dbReference type="ARBA" id="ARBA00009773"/>
    </source>
</evidence>
<feature type="transmembrane region" description="Helical" evidence="8">
    <location>
        <begin position="271"/>
        <end position="290"/>
    </location>
</feature>
<evidence type="ECO:0000256" key="5">
    <source>
        <dbReference type="ARBA" id="ARBA00022692"/>
    </source>
</evidence>
<reference evidence="9 10" key="1">
    <citation type="journal article" date="2016" name="Nat. Commun.">
        <title>Thousands of microbial genomes shed light on interconnected biogeochemical processes in an aquifer system.</title>
        <authorList>
            <person name="Anantharaman K."/>
            <person name="Brown C.T."/>
            <person name="Hug L.A."/>
            <person name="Sharon I."/>
            <person name="Castelle C.J."/>
            <person name="Probst A.J."/>
            <person name="Thomas B.C."/>
            <person name="Singh A."/>
            <person name="Wilkins M.J."/>
            <person name="Karaoz U."/>
            <person name="Brodie E.L."/>
            <person name="Williams K.H."/>
            <person name="Hubbard S.S."/>
            <person name="Banfield J.F."/>
        </authorList>
    </citation>
    <scope>NUCLEOTIDE SEQUENCE [LARGE SCALE GENOMIC DNA]</scope>
</reference>
<comment type="similarity">
    <text evidence="2">Belongs to the autoinducer-2 exporter (AI-2E) (TC 2.A.86) family.</text>
</comment>
<evidence type="ECO:0000313" key="9">
    <source>
        <dbReference type="EMBL" id="OGE37448.1"/>
    </source>
</evidence>
<evidence type="ECO:0000256" key="7">
    <source>
        <dbReference type="ARBA" id="ARBA00023136"/>
    </source>
</evidence>
<feature type="transmembrane region" description="Helical" evidence="8">
    <location>
        <begin position="296"/>
        <end position="318"/>
    </location>
</feature>
<accession>A0A1F5K9F5</accession>
<sequence length="322" mass="35096">MTRRIDISSRTVVFITLFLLGLWILYQILDLILLLFIALIFMSALSPVVRLLIKFKIPKPLGILIIYMFVLSISGLILTISFTPLIEQTSRLIAVLPAAISNVLQIGNFDSSIVQRELGSITGNLFSFTKTIFSNVITIILLLVLTFYLLLEREDLEKRAAALFVGQEERVRKLLVNIEEKLGSWLRGQLFLSLIIGILTFIGLTLLQVPYALPLAIWAGLLEVVPVIGPIISAIPALLLSITIAPVLAAGVGAMYFVIQQLENHLIVPQVMGKAVGINPLVVILAIAVGGRLLGIGGALLAVPIVVVAQIIVTDILIARKE</sequence>
<dbReference type="EMBL" id="MFDE01000043">
    <property type="protein sequence ID" value="OGE37448.1"/>
    <property type="molecule type" value="Genomic_DNA"/>
</dbReference>
<keyword evidence="4" id="KW-1003">Cell membrane</keyword>
<evidence type="ECO:0000256" key="6">
    <source>
        <dbReference type="ARBA" id="ARBA00022989"/>
    </source>
</evidence>
<evidence type="ECO:0000256" key="8">
    <source>
        <dbReference type="SAM" id="Phobius"/>
    </source>
</evidence>
<feature type="transmembrane region" description="Helical" evidence="8">
    <location>
        <begin position="132"/>
        <end position="151"/>
    </location>
</feature>
<evidence type="ECO:0000313" key="10">
    <source>
        <dbReference type="Proteomes" id="UP000176527"/>
    </source>
</evidence>
<dbReference type="GO" id="GO:0005886">
    <property type="term" value="C:plasma membrane"/>
    <property type="evidence" value="ECO:0007669"/>
    <property type="project" value="UniProtKB-SubCell"/>
</dbReference>
<feature type="transmembrane region" description="Helical" evidence="8">
    <location>
        <begin position="190"/>
        <end position="211"/>
    </location>
</feature>
<comment type="caution">
    <text evidence="9">The sequence shown here is derived from an EMBL/GenBank/DDBJ whole genome shotgun (WGS) entry which is preliminary data.</text>
</comment>
<feature type="transmembrane region" description="Helical" evidence="8">
    <location>
        <begin position="32"/>
        <end position="53"/>
    </location>
</feature>
<gene>
    <name evidence="9" type="ORF">A3F00_01110</name>
</gene>
<keyword evidence="7 8" id="KW-0472">Membrane</keyword>
<organism evidence="9 10">
    <name type="scientific">Candidatus Daviesbacteria bacterium RIFCSPHIGHO2_12_FULL_37_11</name>
    <dbReference type="NCBI Taxonomy" id="1797777"/>
    <lineage>
        <taxon>Bacteria</taxon>
        <taxon>Candidatus Daviesiibacteriota</taxon>
    </lineage>
</organism>
<protein>
    <recommendedName>
        <fullName evidence="11">AI-2E family transporter</fullName>
    </recommendedName>
</protein>
<dbReference type="InterPro" id="IPR002549">
    <property type="entry name" value="AI-2E-like"/>
</dbReference>
<comment type="subcellular location">
    <subcellularLocation>
        <location evidence="1">Cell membrane</location>
        <topology evidence="1">Multi-pass membrane protein</topology>
    </subcellularLocation>
</comment>
<keyword evidence="3" id="KW-0813">Transport</keyword>
<dbReference type="AlphaFoldDB" id="A0A1F5K9F5"/>
<dbReference type="Pfam" id="PF01594">
    <property type="entry name" value="AI-2E_transport"/>
    <property type="match status" value="1"/>
</dbReference>
<keyword evidence="6 8" id="KW-1133">Transmembrane helix</keyword>
<evidence type="ECO:0000256" key="1">
    <source>
        <dbReference type="ARBA" id="ARBA00004651"/>
    </source>
</evidence>
<feature type="transmembrane region" description="Helical" evidence="8">
    <location>
        <begin position="7"/>
        <end position="26"/>
    </location>
</feature>